<proteinExistence type="predicted"/>
<dbReference type="AlphaFoldDB" id="A0AAN8G2C1"/>
<protein>
    <submittedName>
        <fullName evidence="1">Uncharacterized protein</fullName>
    </submittedName>
</protein>
<comment type="caution">
    <text evidence="1">The sequence shown here is derived from an EMBL/GenBank/DDBJ whole genome shotgun (WGS) entry which is preliminary data.</text>
</comment>
<reference evidence="1 2" key="1">
    <citation type="submission" date="2019-10" db="EMBL/GenBank/DDBJ databases">
        <title>Assembly and Annotation for the nematode Trichostrongylus colubriformis.</title>
        <authorList>
            <person name="Martin J."/>
        </authorList>
    </citation>
    <scope>NUCLEOTIDE SEQUENCE [LARGE SCALE GENOMIC DNA]</scope>
    <source>
        <strain evidence="1">G859</strain>
        <tissue evidence="1">Whole worm</tissue>
    </source>
</reference>
<organism evidence="1 2">
    <name type="scientific">Trichostrongylus colubriformis</name>
    <name type="common">Black scour worm</name>
    <dbReference type="NCBI Taxonomy" id="6319"/>
    <lineage>
        <taxon>Eukaryota</taxon>
        <taxon>Metazoa</taxon>
        <taxon>Ecdysozoa</taxon>
        <taxon>Nematoda</taxon>
        <taxon>Chromadorea</taxon>
        <taxon>Rhabditida</taxon>
        <taxon>Rhabditina</taxon>
        <taxon>Rhabditomorpha</taxon>
        <taxon>Strongyloidea</taxon>
        <taxon>Trichostrongylidae</taxon>
        <taxon>Trichostrongylus</taxon>
    </lineage>
</organism>
<gene>
    <name evidence="1" type="ORF">GCK32_007268</name>
</gene>
<evidence type="ECO:0000313" key="1">
    <source>
        <dbReference type="EMBL" id="KAK5981925.1"/>
    </source>
</evidence>
<name>A0AAN8G2C1_TRICO</name>
<sequence length="74" mass="8555">MRCRIKYNVKTNKPINSKESKKYADQNITKAPIYEYPKLDSENLLRAIQGQVNPEFVTDAPKIIHQQGDPLPKQ</sequence>
<dbReference type="EMBL" id="WIXE01005734">
    <property type="protein sequence ID" value="KAK5981925.1"/>
    <property type="molecule type" value="Genomic_DNA"/>
</dbReference>
<keyword evidence="2" id="KW-1185">Reference proteome</keyword>
<evidence type="ECO:0000313" key="2">
    <source>
        <dbReference type="Proteomes" id="UP001331761"/>
    </source>
</evidence>
<accession>A0AAN8G2C1</accession>
<dbReference type="Proteomes" id="UP001331761">
    <property type="component" value="Unassembled WGS sequence"/>
</dbReference>